<evidence type="ECO:0000313" key="1">
    <source>
        <dbReference type="EMBL" id="SMB97182.1"/>
    </source>
</evidence>
<dbReference type="Proteomes" id="UP000192582">
    <property type="component" value="Unassembled WGS sequence"/>
</dbReference>
<dbReference type="InterPro" id="IPR019734">
    <property type="entry name" value="TPR_rpt"/>
</dbReference>
<gene>
    <name evidence="1" type="ORF">SAMN00790413_06396</name>
</gene>
<dbReference type="STRING" id="695939.SAMN00790413_06396"/>
<dbReference type="SMART" id="SM00028">
    <property type="entry name" value="TPR"/>
    <property type="match status" value="4"/>
</dbReference>
<proteinExistence type="predicted"/>
<protein>
    <submittedName>
        <fullName evidence="1">Tetratricopeptide repeat-containing protein</fullName>
    </submittedName>
</protein>
<reference evidence="1 2" key="1">
    <citation type="submission" date="2017-04" db="EMBL/GenBank/DDBJ databases">
        <authorList>
            <person name="Afonso C.L."/>
            <person name="Miller P.J."/>
            <person name="Scott M.A."/>
            <person name="Spackman E."/>
            <person name="Goraichik I."/>
            <person name="Dimitrov K.M."/>
            <person name="Suarez D.L."/>
            <person name="Swayne D.E."/>
        </authorList>
    </citation>
    <scope>NUCLEOTIDE SEQUENCE [LARGE SCALE GENOMIC DNA]</scope>
    <source>
        <strain evidence="1 2">KR-140</strain>
    </source>
</reference>
<dbReference type="Pfam" id="PF13424">
    <property type="entry name" value="TPR_12"/>
    <property type="match status" value="1"/>
</dbReference>
<dbReference type="Gene3D" id="1.25.40.10">
    <property type="entry name" value="Tetratricopeptide repeat domain"/>
    <property type="match status" value="2"/>
</dbReference>
<dbReference type="EMBL" id="FWWU01000010">
    <property type="protein sequence ID" value="SMB97182.1"/>
    <property type="molecule type" value="Genomic_DNA"/>
</dbReference>
<dbReference type="AlphaFoldDB" id="A0A1W1VUX0"/>
<evidence type="ECO:0000313" key="2">
    <source>
        <dbReference type="Proteomes" id="UP000192582"/>
    </source>
</evidence>
<keyword evidence="2" id="KW-1185">Reference proteome</keyword>
<organism evidence="1 2">
    <name type="scientific">Deinococcus hopiensis KR-140</name>
    <dbReference type="NCBI Taxonomy" id="695939"/>
    <lineage>
        <taxon>Bacteria</taxon>
        <taxon>Thermotogati</taxon>
        <taxon>Deinococcota</taxon>
        <taxon>Deinococci</taxon>
        <taxon>Deinococcales</taxon>
        <taxon>Deinococcaceae</taxon>
        <taxon>Deinococcus</taxon>
    </lineage>
</organism>
<accession>A0A1W1VUX0</accession>
<sequence length="400" mass="44883">DTEGQQKALEILRPIAEQSTDPLVWGYVSLRWARLHVHRGAYLPVLQETAQVLERLQALPESSDVTALIVEFLAIRTDILWRLRRLEEAESDLKQALALGRGRLPVPLLTTLLTSWTYLLMEQGDVEAALVKCAEVEVLARQQGQQRRHAITLNLRARLLMLQGQVQQATQALEEALAITRLLRHADLQKAFLLNLSQLYPRLGKLTEAEAAAEELRPLLGPQPSARDEANLQERLAKVYWAKGDPTAATAALHRAIAAFDRTDERGNQAKMRLLLARYLSQQGQRNQAQRYVDEARPLVGQTPAQQLWLATEEARACLPAQPAEALARLEPHLALTAPAEDAQETAQYVLTEAHLALGQYEQARQCLDRVPQPPYWMAEYAALRDKAARDEYEPHSTVG</sequence>
<name>A0A1W1VUX0_9DEIO</name>
<dbReference type="RefSeq" id="WP_170928861.1">
    <property type="nucleotide sequence ID" value="NZ_FWWU01000010.1"/>
</dbReference>
<feature type="non-terminal residue" evidence="1">
    <location>
        <position position="1"/>
    </location>
</feature>
<dbReference type="SUPFAM" id="SSF48452">
    <property type="entry name" value="TPR-like"/>
    <property type="match status" value="2"/>
</dbReference>
<dbReference type="InterPro" id="IPR011990">
    <property type="entry name" value="TPR-like_helical_dom_sf"/>
</dbReference>